<organism evidence="1">
    <name type="scientific">Candidatus Methanophagaceae archaeon ANME-1 ERB6</name>
    <dbReference type="NCBI Taxonomy" id="2759912"/>
    <lineage>
        <taxon>Archaea</taxon>
        <taxon>Methanobacteriati</taxon>
        <taxon>Methanobacteriota</taxon>
        <taxon>Stenosarchaea group</taxon>
        <taxon>Methanomicrobia</taxon>
        <taxon>Candidatus Methanophagales</taxon>
        <taxon>Candidatus Methanophagaceae</taxon>
    </lineage>
</organism>
<protein>
    <submittedName>
        <fullName evidence="1">Uncharacterized protein</fullName>
    </submittedName>
</protein>
<proteinExistence type="predicted"/>
<dbReference type="EMBL" id="MT631506">
    <property type="protein sequence ID" value="QNO52313.1"/>
    <property type="molecule type" value="Genomic_DNA"/>
</dbReference>
<evidence type="ECO:0000313" key="1">
    <source>
        <dbReference type="EMBL" id="QNO52313.1"/>
    </source>
</evidence>
<reference evidence="1" key="1">
    <citation type="submission" date="2020-06" db="EMBL/GenBank/DDBJ databases">
        <title>Unique genomic features of the anaerobic methanotrophic archaea.</title>
        <authorList>
            <person name="Chadwick G.L."/>
            <person name="Skennerton C.T."/>
            <person name="Laso-Perez R."/>
            <person name="Leu A.O."/>
            <person name="Speth D.R."/>
            <person name="Yu H."/>
            <person name="Morgan-Lang C."/>
            <person name="Hatzenpichler R."/>
            <person name="Goudeau D."/>
            <person name="Malmstrom R."/>
            <person name="Brazelton W.J."/>
            <person name="Woyke T."/>
            <person name="Hallam S.J."/>
            <person name="Tyson G.W."/>
            <person name="Wegener G."/>
            <person name="Boetius A."/>
            <person name="Orphan V."/>
        </authorList>
    </citation>
    <scope>NUCLEOTIDE SEQUENCE</scope>
</reference>
<name>A0A7G9YWC9_9EURY</name>
<accession>A0A7G9YWC9</accession>
<dbReference type="AlphaFoldDB" id="A0A7G9YWC9"/>
<sequence length="73" mass="7894">MLKVQERTGKNLTGKISKIKIKNDSSQMLYMRESNIGYLGGVQGANKARGAGRGTGQVRNKEILLPENASNAC</sequence>
<gene>
    <name evidence="1" type="ORF">FGFEBGFE_00036</name>
</gene>